<evidence type="ECO:0000256" key="3">
    <source>
        <dbReference type="ARBA" id="ARBA00012662"/>
    </source>
</evidence>
<dbReference type="InterPro" id="IPR017853">
    <property type="entry name" value="GH"/>
</dbReference>
<dbReference type="OrthoDB" id="107551at2"/>
<evidence type="ECO:0000256" key="1">
    <source>
        <dbReference type="ARBA" id="ARBA00004071"/>
    </source>
</evidence>
<dbReference type="GO" id="GO:0006004">
    <property type="term" value="P:fucose metabolic process"/>
    <property type="evidence" value="ECO:0007669"/>
    <property type="project" value="InterPro"/>
</dbReference>
<keyword evidence="4 8" id="KW-0732">Signal</keyword>
<evidence type="ECO:0000259" key="9">
    <source>
        <dbReference type="Pfam" id="PF01120"/>
    </source>
</evidence>
<feature type="site" description="May be important for catalysis" evidence="7">
    <location>
        <position position="262"/>
    </location>
</feature>
<dbReference type="PANTHER" id="PTHR10030:SF37">
    <property type="entry name" value="ALPHA-L-FUCOSIDASE-RELATED"/>
    <property type="match status" value="1"/>
</dbReference>
<keyword evidence="6" id="KW-0326">Glycosidase</keyword>
<dbReference type="Gene3D" id="3.20.20.80">
    <property type="entry name" value="Glycosidases"/>
    <property type="match status" value="1"/>
</dbReference>
<sequence length="337" mass="38970">MKKKLLAVLSCLFALPTLAQDVKPAESKKMEWFDDAKLGIFIHWRIYAVDGISESWSFFNNYISHDNYLKQLDGFTAEKYNPQEWASLIKESGAKYTVITSKHHDGIALWDSKGKSGLTTVKDAMAKQDVLSPFVAAIKKQGLKTGLYYSLPDWSHPDYNIKTRTQKRYIVQEDTKRWGAFVDFYQTQLKELSQQFKPDLLWFDGDWEHSSEEWKAEQSLALLRKYNPNIIINSRLNHHGDYETPEQGIPVVRPQSRYWELCYTMNDSWGYHPFDRKYKTPNMIIRTLVDCISMGGNLLLDIGPKADGTIPEEQVAILKELGTWTSKYKEAVYGTRA</sequence>
<feature type="signal peptide" evidence="8">
    <location>
        <begin position="1"/>
        <end position="19"/>
    </location>
</feature>
<comment type="function">
    <text evidence="1">Alpha-L-fucosidase is responsible for hydrolyzing the alpha-1,6-linked fucose joined to the reducing-end N-acetylglucosamine of the carbohydrate moieties of glycoproteins.</text>
</comment>
<feature type="chain" id="PRO_5020686453" description="alpha-L-fucosidase" evidence="8">
    <location>
        <begin position="20"/>
        <end position="337"/>
    </location>
</feature>
<dbReference type="PRINTS" id="PR00741">
    <property type="entry name" value="GLHYDRLASE29"/>
</dbReference>
<evidence type="ECO:0000256" key="7">
    <source>
        <dbReference type="PIRSR" id="PIRSR001092-1"/>
    </source>
</evidence>
<gene>
    <name evidence="10" type="ORF">EDC17_101249</name>
</gene>
<dbReference type="EMBL" id="SMBZ01000012">
    <property type="protein sequence ID" value="TCV16576.1"/>
    <property type="molecule type" value="Genomic_DNA"/>
</dbReference>
<dbReference type="InterPro" id="IPR000933">
    <property type="entry name" value="Glyco_hydro_29"/>
</dbReference>
<dbReference type="PANTHER" id="PTHR10030">
    <property type="entry name" value="ALPHA-L-FUCOSIDASE"/>
    <property type="match status" value="1"/>
</dbReference>
<evidence type="ECO:0000313" key="10">
    <source>
        <dbReference type="EMBL" id="TCV16576.1"/>
    </source>
</evidence>
<protein>
    <recommendedName>
        <fullName evidence="3">alpha-L-fucosidase</fullName>
        <ecNumber evidence="3">3.2.1.51</ecNumber>
    </recommendedName>
</protein>
<dbReference type="InterPro" id="IPR016286">
    <property type="entry name" value="FUC_metazoa-typ"/>
</dbReference>
<name>A0A4R3VU92_9SPHI</name>
<dbReference type="AlphaFoldDB" id="A0A4R3VU92"/>
<dbReference type="SUPFAM" id="SSF51445">
    <property type="entry name" value="(Trans)glycosidases"/>
    <property type="match status" value="1"/>
</dbReference>
<comment type="similarity">
    <text evidence="2">Belongs to the glycosyl hydrolase 29 family.</text>
</comment>
<evidence type="ECO:0000256" key="4">
    <source>
        <dbReference type="ARBA" id="ARBA00022729"/>
    </source>
</evidence>
<proteinExistence type="inferred from homology"/>
<evidence type="ECO:0000256" key="8">
    <source>
        <dbReference type="SAM" id="SignalP"/>
    </source>
</evidence>
<reference evidence="10 11" key="1">
    <citation type="submission" date="2019-03" db="EMBL/GenBank/DDBJ databases">
        <title>Genomic Encyclopedia of Type Strains, Phase IV (KMG-IV): sequencing the most valuable type-strain genomes for metagenomic binning, comparative biology and taxonomic classification.</title>
        <authorList>
            <person name="Goeker M."/>
        </authorList>
    </citation>
    <scope>NUCLEOTIDE SEQUENCE [LARGE SCALE GENOMIC DNA]</scope>
    <source>
        <strain evidence="10 11">DSM 22362</strain>
    </source>
</reference>
<keyword evidence="11" id="KW-1185">Reference proteome</keyword>
<accession>A0A4R3VU92</accession>
<dbReference type="Pfam" id="PF01120">
    <property type="entry name" value="Alpha_L_fucos"/>
    <property type="match status" value="1"/>
</dbReference>
<dbReference type="Proteomes" id="UP000295197">
    <property type="component" value="Unassembled WGS sequence"/>
</dbReference>
<evidence type="ECO:0000256" key="6">
    <source>
        <dbReference type="ARBA" id="ARBA00023295"/>
    </source>
</evidence>
<evidence type="ECO:0000256" key="2">
    <source>
        <dbReference type="ARBA" id="ARBA00007951"/>
    </source>
</evidence>
<dbReference type="RefSeq" id="WP_132777307.1">
    <property type="nucleotide sequence ID" value="NZ_SMBZ01000012.1"/>
</dbReference>
<keyword evidence="5" id="KW-0378">Hydrolase</keyword>
<dbReference type="InterPro" id="IPR057739">
    <property type="entry name" value="Glyco_hydro_29_N"/>
</dbReference>
<dbReference type="GO" id="GO:0016139">
    <property type="term" value="P:glycoside catabolic process"/>
    <property type="evidence" value="ECO:0007669"/>
    <property type="project" value="TreeGrafter"/>
</dbReference>
<evidence type="ECO:0000256" key="5">
    <source>
        <dbReference type="ARBA" id="ARBA00022801"/>
    </source>
</evidence>
<dbReference type="PIRSF" id="PIRSF001092">
    <property type="entry name" value="Alpha-L-fucosidase"/>
    <property type="match status" value="1"/>
</dbReference>
<evidence type="ECO:0000313" key="11">
    <source>
        <dbReference type="Proteomes" id="UP000295197"/>
    </source>
</evidence>
<dbReference type="GO" id="GO:0005764">
    <property type="term" value="C:lysosome"/>
    <property type="evidence" value="ECO:0007669"/>
    <property type="project" value="TreeGrafter"/>
</dbReference>
<dbReference type="EC" id="3.2.1.51" evidence="3"/>
<dbReference type="GO" id="GO:0004560">
    <property type="term" value="F:alpha-L-fucosidase activity"/>
    <property type="evidence" value="ECO:0007669"/>
    <property type="project" value="InterPro"/>
</dbReference>
<comment type="caution">
    <text evidence="10">The sequence shown here is derived from an EMBL/GenBank/DDBJ whole genome shotgun (WGS) entry which is preliminary data.</text>
</comment>
<organism evidence="10 11">
    <name type="scientific">Sphingobacterium alimentarium</name>
    <dbReference type="NCBI Taxonomy" id="797292"/>
    <lineage>
        <taxon>Bacteria</taxon>
        <taxon>Pseudomonadati</taxon>
        <taxon>Bacteroidota</taxon>
        <taxon>Sphingobacteriia</taxon>
        <taxon>Sphingobacteriales</taxon>
        <taxon>Sphingobacteriaceae</taxon>
        <taxon>Sphingobacterium</taxon>
    </lineage>
</organism>
<feature type="domain" description="Glycoside hydrolase family 29 N-terminal" evidence="9">
    <location>
        <begin position="27"/>
        <end position="330"/>
    </location>
</feature>
<dbReference type="SMART" id="SM00812">
    <property type="entry name" value="Alpha_L_fucos"/>
    <property type="match status" value="1"/>
</dbReference>